<reference evidence="2" key="1">
    <citation type="submission" date="2019-12" db="UniProtKB">
        <authorList>
            <consortium name="WormBaseParasite"/>
        </authorList>
    </citation>
    <scope>IDENTIFICATION</scope>
</reference>
<name>A0A5S6QR27_TRIMR</name>
<evidence type="ECO:0000313" key="2">
    <source>
        <dbReference type="WBParaSite" id="TMUE_2000009608.1"/>
    </source>
</evidence>
<dbReference type="AlphaFoldDB" id="A0A5S6QR27"/>
<evidence type="ECO:0000313" key="1">
    <source>
        <dbReference type="Proteomes" id="UP000046395"/>
    </source>
</evidence>
<protein>
    <submittedName>
        <fullName evidence="2">Uncharacterized protein</fullName>
    </submittedName>
</protein>
<accession>A0A5S6QR27</accession>
<dbReference type="WBParaSite" id="TMUE_2000009608.1">
    <property type="protein sequence ID" value="TMUE_2000009608.1"/>
    <property type="gene ID" value="WBGene00300654"/>
</dbReference>
<keyword evidence="1" id="KW-1185">Reference proteome</keyword>
<dbReference type="Proteomes" id="UP000046395">
    <property type="component" value="Unassembled WGS sequence"/>
</dbReference>
<organism evidence="1 2">
    <name type="scientific">Trichuris muris</name>
    <name type="common">Mouse whipworm</name>
    <dbReference type="NCBI Taxonomy" id="70415"/>
    <lineage>
        <taxon>Eukaryota</taxon>
        <taxon>Metazoa</taxon>
        <taxon>Ecdysozoa</taxon>
        <taxon>Nematoda</taxon>
        <taxon>Enoplea</taxon>
        <taxon>Dorylaimia</taxon>
        <taxon>Trichinellida</taxon>
        <taxon>Trichuridae</taxon>
        <taxon>Trichuris</taxon>
    </lineage>
</organism>
<sequence length="101" mass="11807">MLLPRIRDIPSPWTKNALIAAHIERTYHQVKVRKKDRPVVYCMYTILAVTRSFVYNAMLRVVLFCLPTNAPRNFRSSVCDYVYMNSLISKTLRCGIEKSRP</sequence>
<proteinExistence type="predicted"/>